<organism evidence="1">
    <name type="scientific">uncultured Caudovirales phage</name>
    <dbReference type="NCBI Taxonomy" id="2100421"/>
    <lineage>
        <taxon>Viruses</taxon>
        <taxon>Duplodnaviria</taxon>
        <taxon>Heunggongvirae</taxon>
        <taxon>Uroviricota</taxon>
        <taxon>Caudoviricetes</taxon>
        <taxon>Peduoviridae</taxon>
        <taxon>Maltschvirus</taxon>
        <taxon>Maltschvirus maltsch</taxon>
    </lineage>
</organism>
<name>A0A6J5L7M5_9CAUD</name>
<accession>A0A6J5L7M5</accession>
<reference evidence="1" key="1">
    <citation type="submission" date="2020-04" db="EMBL/GenBank/DDBJ databases">
        <authorList>
            <person name="Chiriac C."/>
            <person name="Salcher M."/>
            <person name="Ghai R."/>
            <person name="Kavagutti S V."/>
        </authorList>
    </citation>
    <scope>NUCLEOTIDE SEQUENCE</scope>
</reference>
<sequence length="97" mass="11460">MSGGHFDYQQSRINDISDEIEHQITINGETTEYGYTTEYSPEVIKEFKNAVYQLRKAFIYAQRIDWFLSADDNEKDFHERLAEELGILEKQYWGGNN</sequence>
<protein>
    <submittedName>
        <fullName evidence="1">Uncharacterized protein</fullName>
    </submittedName>
</protein>
<proteinExistence type="predicted"/>
<evidence type="ECO:0000313" key="1">
    <source>
        <dbReference type="EMBL" id="CAB4130005.1"/>
    </source>
</evidence>
<gene>
    <name evidence="1" type="ORF">UFOVP116_222</name>
</gene>
<dbReference type="EMBL" id="LR796237">
    <property type="protein sequence ID" value="CAB4130005.1"/>
    <property type="molecule type" value="Genomic_DNA"/>
</dbReference>